<name>A0A173X4J0_9FIRM</name>
<dbReference type="RefSeq" id="WP_055057251.1">
    <property type="nucleotide sequence ID" value="NZ_CYZP01000001.1"/>
</dbReference>
<organism evidence="4 5">
    <name type="scientific">Blautia obeum</name>
    <dbReference type="NCBI Taxonomy" id="40520"/>
    <lineage>
        <taxon>Bacteria</taxon>
        <taxon>Bacillati</taxon>
        <taxon>Bacillota</taxon>
        <taxon>Clostridia</taxon>
        <taxon>Lachnospirales</taxon>
        <taxon>Lachnospiraceae</taxon>
        <taxon>Blautia</taxon>
    </lineage>
</organism>
<feature type="domain" description="Histidine kinase/HSP90-like ATPase" evidence="2">
    <location>
        <begin position="499"/>
        <end position="601"/>
    </location>
</feature>
<evidence type="ECO:0000256" key="1">
    <source>
        <dbReference type="SAM" id="Phobius"/>
    </source>
</evidence>
<dbReference type="AlphaFoldDB" id="A0A173X4J0"/>
<proteinExistence type="predicted"/>
<dbReference type="Pfam" id="PF06580">
    <property type="entry name" value="His_kinase"/>
    <property type="match status" value="1"/>
</dbReference>
<accession>A0A173X4J0</accession>
<keyword evidence="1" id="KW-0472">Membrane</keyword>
<dbReference type="Proteomes" id="UP000095645">
    <property type="component" value="Unassembled WGS sequence"/>
</dbReference>
<dbReference type="EC" id="2.7.13.3" evidence="4"/>
<dbReference type="InterPro" id="IPR050640">
    <property type="entry name" value="Bact_2-comp_sensor_kinase"/>
</dbReference>
<dbReference type="PANTHER" id="PTHR34220:SF7">
    <property type="entry name" value="SENSOR HISTIDINE KINASE YPDA"/>
    <property type="match status" value="1"/>
</dbReference>
<dbReference type="Gene3D" id="3.30.565.10">
    <property type="entry name" value="Histidine kinase-like ATPase, C-terminal domain"/>
    <property type="match status" value="1"/>
</dbReference>
<feature type="transmembrane region" description="Helical" evidence="1">
    <location>
        <begin position="21"/>
        <end position="45"/>
    </location>
</feature>
<dbReference type="GO" id="GO:0000155">
    <property type="term" value="F:phosphorelay sensor kinase activity"/>
    <property type="evidence" value="ECO:0007669"/>
    <property type="project" value="InterPro"/>
</dbReference>
<feature type="transmembrane region" description="Helical" evidence="1">
    <location>
        <begin position="302"/>
        <end position="325"/>
    </location>
</feature>
<dbReference type="InterPro" id="IPR036890">
    <property type="entry name" value="HATPase_C_sf"/>
</dbReference>
<keyword evidence="1" id="KW-0812">Transmembrane</keyword>
<dbReference type="InterPro" id="IPR010559">
    <property type="entry name" value="Sig_transdc_His_kin_internal"/>
</dbReference>
<dbReference type="Pfam" id="PF02518">
    <property type="entry name" value="HATPase_c"/>
    <property type="match status" value="1"/>
</dbReference>
<evidence type="ECO:0000259" key="3">
    <source>
        <dbReference type="Pfam" id="PF06580"/>
    </source>
</evidence>
<evidence type="ECO:0000313" key="4">
    <source>
        <dbReference type="EMBL" id="CUN46036.1"/>
    </source>
</evidence>
<keyword evidence="4" id="KW-0808">Transferase</keyword>
<dbReference type="InterPro" id="IPR003594">
    <property type="entry name" value="HATPase_dom"/>
</dbReference>
<dbReference type="GO" id="GO:0016020">
    <property type="term" value="C:membrane"/>
    <property type="evidence" value="ECO:0007669"/>
    <property type="project" value="InterPro"/>
</dbReference>
<keyword evidence="4" id="KW-0418">Kinase</keyword>
<sequence>MKLNLKKINYHKWIPSRFSSFQAKLLIAFLVATLLPLTLVALVSYHVSYNLARDRITNSALMSDEQLIFQLNSRLNQTENVADTIQYQMYAFEHSSPDQVGTMQALTSMRSNISLYKSTFDFFHIYVFLKPEQTGADEGIYFFSTDKLFNYGISESELHSIDSSSLWLLKKNTTLPRVISASKRSANTLLCFRALQDKSSNVLEYAYCIALDCDEFSRYLQTSASDTAISSYILTPQGQIAAHSDSSRNQTWISDSIKQMFLENTNSFFKDNDIYYNCRTLDNGWLHITEIPENYIKSNTQVLIKTLLITVIISLPLTIFIVILFSRKLTSRIAALSYAMESFHLGHDPEHLSIITLPHPADASNYDEIDNLGITFEDMQHTIAQNLKSIVSLSINEERLKYQLLQSQINPHFLYNILGTIRTCQALGKLDIADQMLTNLTAFYRLTLRKSKELIPIKDELEIARLYLEMEKLCHKDNLNWEINAEDGIENFTICKFTLQPFLENSILHGLSADTPEVFISIQVLYGDDTVVISIEDNGAGMSPETLEQLRYAIDNKVINYEKHFGISNVSARISNPLYGNGSVRIDSHPGNGTYVTIEFQQMEDTDEENNDCR</sequence>
<dbReference type="EMBL" id="CYZP01000001">
    <property type="protein sequence ID" value="CUN46036.1"/>
    <property type="molecule type" value="Genomic_DNA"/>
</dbReference>
<evidence type="ECO:0000313" key="5">
    <source>
        <dbReference type="Proteomes" id="UP000095645"/>
    </source>
</evidence>
<dbReference type="Gene3D" id="6.10.340.10">
    <property type="match status" value="1"/>
</dbReference>
<dbReference type="SUPFAM" id="SSF55874">
    <property type="entry name" value="ATPase domain of HSP90 chaperone/DNA topoisomerase II/histidine kinase"/>
    <property type="match status" value="1"/>
</dbReference>
<protein>
    <submittedName>
        <fullName evidence="4">Probable sensor-like histidine kinase YehU</fullName>
        <ecNumber evidence="4">2.7.13.3</ecNumber>
    </submittedName>
</protein>
<gene>
    <name evidence="4" type="primary">yehU_2</name>
    <name evidence="4" type="ORF">ERS852476_00198</name>
</gene>
<dbReference type="PANTHER" id="PTHR34220">
    <property type="entry name" value="SENSOR HISTIDINE KINASE YPDA"/>
    <property type="match status" value="1"/>
</dbReference>
<reference evidence="4 5" key="1">
    <citation type="submission" date="2015-09" db="EMBL/GenBank/DDBJ databases">
        <authorList>
            <consortium name="Pathogen Informatics"/>
        </authorList>
    </citation>
    <scope>NUCLEOTIDE SEQUENCE [LARGE SCALE GENOMIC DNA]</scope>
    <source>
        <strain evidence="4 5">2789STDY5834861</strain>
    </source>
</reference>
<evidence type="ECO:0000259" key="2">
    <source>
        <dbReference type="Pfam" id="PF02518"/>
    </source>
</evidence>
<keyword evidence="1" id="KW-1133">Transmembrane helix</keyword>
<feature type="domain" description="Signal transduction histidine kinase internal region" evidence="3">
    <location>
        <begin position="401"/>
        <end position="478"/>
    </location>
</feature>